<protein>
    <submittedName>
        <fullName evidence="1">Uncharacterized protein</fullName>
    </submittedName>
</protein>
<dbReference type="AlphaFoldDB" id="A0AAD7NVR0"/>
<reference evidence="1" key="1">
    <citation type="submission" date="2023-03" db="EMBL/GenBank/DDBJ databases">
        <title>Massive genome expansion in bonnet fungi (Mycena s.s.) driven by repeated elements and novel gene families across ecological guilds.</title>
        <authorList>
            <consortium name="Lawrence Berkeley National Laboratory"/>
            <person name="Harder C.B."/>
            <person name="Miyauchi S."/>
            <person name="Viragh M."/>
            <person name="Kuo A."/>
            <person name="Thoen E."/>
            <person name="Andreopoulos B."/>
            <person name="Lu D."/>
            <person name="Skrede I."/>
            <person name="Drula E."/>
            <person name="Henrissat B."/>
            <person name="Morin E."/>
            <person name="Kohler A."/>
            <person name="Barry K."/>
            <person name="LaButti K."/>
            <person name="Morin E."/>
            <person name="Salamov A."/>
            <person name="Lipzen A."/>
            <person name="Mereny Z."/>
            <person name="Hegedus B."/>
            <person name="Baldrian P."/>
            <person name="Stursova M."/>
            <person name="Weitz H."/>
            <person name="Taylor A."/>
            <person name="Grigoriev I.V."/>
            <person name="Nagy L.G."/>
            <person name="Martin F."/>
            <person name="Kauserud H."/>
        </authorList>
    </citation>
    <scope>NUCLEOTIDE SEQUENCE</scope>
    <source>
        <strain evidence="1">CBHHK188m</strain>
    </source>
</reference>
<proteinExistence type="predicted"/>
<accession>A0AAD7NVR0</accession>
<keyword evidence="2" id="KW-1185">Reference proteome</keyword>
<dbReference type="Proteomes" id="UP001215280">
    <property type="component" value="Unassembled WGS sequence"/>
</dbReference>
<sequence>MYSWANYPRLSLVFQANQITLITVSLAAYSPAPTVALVLPQETLNQGQQQENGVQFFLNDIATSVIRWNGDYCIDWVQDPTPNAAEGLEGCALLYLYGVRRGVAARANQGRGAVGPAGAGVVDEGVLERPVLRIVVEERIEASQKSETTSRKYRRQDISFVDEGL</sequence>
<dbReference type="EMBL" id="JARJLG010000011">
    <property type="protein sequence ID" value="KAJ7776929.1"/>
    <property type="molecule type" value="Genomic_DNA"/>
</dbReference>
<organism evidence="1 2">
    <name type="scientific">Mycena maculata</name>
    <dbReference type="NCBI Taxonomy" id="230809"/>
    <lineage>
        <taxon>Eukaryota</taxon>
        <taxon>Fungi</taxon>
        <taxon>Dikarya</taxon>
        <taxon>Basidiomycota</taxon>
        <taxon>Agaricomycotina</taxon>
        <taxon>Agaricomycetes</taxon>
        <taxon>Agaricomycetidae</taxon>
        <taxon>Agaricales</taxon>
        <taxon>Marasmiineae</taxon>
        <taxon>Mycenaceae</taxon>
        <taxon>Mycena</taxon>
    </lineage>
</organism>
<comment type="caution">
    <text evidence="1">The sequence shown here is derived from an EMBL/GenBank/DDBJ whole genome shotgun (WGS) entry which is preliminary data.</text>
</comment>
<name>A0AAD7NVR0_9AGAR</name>
<evidence type="ECO:0000313" key="1">
    <source>
        <dbReference type="EMBL" id="KAJ7776929.1"/>
    </source>
</evidence>
<evidence type="ECO:0000313" key="2">
    <source>
        <dbReference type="Proteomes" id="UP001215280"/>
    </source>
</evidence>
<gene>
    <name evidence="1" type="ORF">DFH07DRAFT_766616</name>
</gene>